<sequence>MSNEIKYMLNKQLAAIIADETNMIANLSNASALLSEQFSNINWAGFYLWDENDNELILGPFQGKVACIRIKEGDGVCGTALKEQRSLIVDDVHLFPGHIACDAASQSEIVVPMIKDGKKIGVLDMDAPVKNRFTEEDRLMLEEFVSVLLQHLHI</sequence>
<dbReference type="EMBL" id="BJUX01000001">
    <property type="protein sequence ID" value="GEK87962.1"/>
    <property type="molecule type" value="Genomic_DNA"/>
</dbReference>
<name>A0A1H7QDN6_9LACT</name>
<feature type="domain" description="GAF" evidence="2">
    <location>
        <begin position="37"/>
        <end position="147"/>
    </location>
</feature>
<keyword evidence="6" id="KW-1185">Reference proteome</keyword>
<dbReference type="EMBL" id="FOBL01000001">
    <property type="protein sequence ID" value="SEL45625.1"/>
    <property type="molecule type" value="Genomic_DNA"/>
</dbReference>
<proteinExistence type="inferred from homology"/>
<dbReference type="InterPro" id="IPR051330">
    <property type="entry name" value="Phosphatase_reg/MetRdx"/>
</dbReference>
<reference evidence="4 5" key="1">
    <citation type="submission" date="2016-10" db="EMBL/GenBank/DDBJ databases">
        <authorList>
            <person name="de Groot N.N."/>
        </authorList>
    </citation>
    <scope>NUCLEOTIDE SEQUENCE [LARGE SCALE GENOMIC DNA]</scope>
    <source>
        <strain evidence="4 5">DSM 19182</strain>
    </source>
</reference>
<dbReference type="PANTHER" id="PTHR21021:SF15">
    <property type="entry name" value="FREE METHIONINE-R-SULFOXIDE REDUCTASE"/>
    <property type="match status" value="1"/>
</dbReference>
<organism evidence="4 5">
    <name type="scientific">Alkalibacterium putridalgicola</name>
    <dbReference type="NCBI Taxonomy" id="426703"/>
    <lineage>
        <taxon>Bacteria</taxon>
        <taxon>Bacillati</taxon>
        <taxon>Bacillota</taxon>
        <taxon>Bacilli</taxon>
        <taxon>Lactobacillales</taxon>
        <taxon>Carnobacteriaceae</taxon>
        <taxon>Alkalibacterium</taxon>
    </lineage>
</organism>
<comment type="similarity">
    <text evidence="1">Belongs to the free Met sulfoxide reductase family.</text>
</comment>
<dbReference type="InterPro" id="IPR029016">
    <property type="entry name" value="GAF-like_dom_sf"/>
</dbReference>
<dbReference type="GO" id="GO:0033745">
    <property type="term" value="F:L-methionine-(R)-S-oxide reductase activity"/>
    <property type="evidence" value="ECO:0007669"/>
    <property type="project" value="TreeGrafter"/>
</dbReference>
<dbReference type="InterPro" id="IPR003018">
    <property type="entry name" value="GAF"/>
</dbReference>
<dbReference type="SUPFAM" id="SSF55781">
    <property type="entry name" value="GAF domain-like"/>
    <property type="match status" value="1"/>
</dbReference>
<dbReference type="PROSITE" id="PS01320">
    <property type="entry name" value="UPF0067"/>
    <property type="match status" value="1"/>
</dbReference>
<dbReference type="InterPro" id="IPR000614">
    <property type="entry name" value="FRMsr_CS"/>
</dbReference>
<evidence type="ECO:0000313" key="4">
    <source>
        <dbReference type="EMBL" id="SEL45625.1"/>
    </source>
</evidence>
<dbReference type="Proteomes" id="UP000321425">
    <property type="component" value="Unassembled WGS sequence"/>
</dbReference>
<evidence type="ECO:0000313" key="6">
    <source>
        <dbReference type="Proteomes" id="UP000321425"/>
    </source>
</evidence>
<dbReference type="Pfam" id="PF13185">
    <property type="entry name" value="GAF_2"/>
    <property type="match status" value="1"/>
</dbReference>
<dbReference type="STRING" id="426703.SAMN04488100_101208"/>
<dbReference type="PANTHER" id="PTHR21021">
    <property type="entry name" value="GAF/PUTATIVE CYTOSKELETAL PROTEIN"/>
    <property type="match status" value="1"/>
</dbReference>
<gene>
    <name evidence="3" type="ORF">APU01nite_00010</name>
    <name evidence="4" type="ORF">SAMN04488100_101208</name>
</gene>
<accession>A0A1H7QDN6</accession>
<protein>
    <submittedName>
        <fullName evidence="4">GAF domain-containing protein</fullName>
    </submittedName>
</protein>
<dbReference type="GO" id="GO:0005829">
    <property type="term" value="C:cytosol"/>
    <property type="evidence" value="ECO:0007669"/>
    <property type="project" value="TreeGrafter"/>
</dbReference>
<evidence type="ECO:0000313" key="5">
    <source>
        <dbReference type="Proteomes" id="UP000198548"/>
    </source>
</evidence>
<reference evidence="3 6" key="2">
    <citation type="submission" date="2019-07" db="EMBL/GenBank/DDBJ databases">
        <title>Whole genome shotgun sequence of Alkalibacterium putridalgicola NBRC 103243.</title>
        <authorList>
            <person name="Hosoyama A."/>
            <person name="Uohara A."/>
            <person name="Ohji S."/>
            <person name="Ichikawa N."/>
        </authorList>
    </citation>
    <scope>NUCLEOTIDE SEQUENCE [LARGE SCALE GENOMIC DNA]</scope>
    <source>
        <strain evidence="3 6">NBRC 103243</strain>
    </source>
</reference>
<evidence type="ECO:0000256" key="1">
    <source>
        <dbReference type="ARBA" id="ARBA00038454"/>
    </source>
</evidence>
<evidence type="ECO:0000313" key="3">
    <source>
        <dbReference type="EMBL" id="GEK87962.1"/>
    </source>
</evidence>
<dbReference type="Gene3D" id="3.30.450.40">
    <property type="match status" value="1"/>
</dbReference>
<dbReference type="OrthoDB" id="9796252at2"/>
<dbReference type="RefSeq" id="WP_091486143.1">
    <property type="nucleotide sequence ID" value="NZ_BJUX01000001.1"/>
</dbReference>
<dbReference type="FunFam" id="3.30.450.40:FF:000008">
    <property type="entry name" value="GAF domain-containing proteins"/>
    <property type="match status" value="1"/>
</dbReference>
<dbReference type="Proteomes" id="UP000198548">
    <property type="component" value="Unassembled WGS sequence"/>
</dbReference>
<dbReference type="AlphaFoldDB" id="A0A1H7QDN6"/>
<evidence type="ECO:0000259" key="2">
    <source>
        <dbReference type="Pfam" id="PF13185"/>
    </source>
</evidence>